<dbReference type="AlphaFoldDB" id="A0A2K2DTD5"/>
<sequence length="83" mass="8106">MPPPVPASRIASTAMVPCASRSVVVVADPAFSTVVSPGSPSRPASNAGSTTSAPMVGPSAATSGVETDKLTNLDVPDVTTPDA</sequence>
<evidence type="ECO:0000313" key="2">
    <source>
        <dbReference type="EMBL" id="PNT77539.1"/>
    </source>
</evidence>
<feature type="compositionally biased region" description="Polar residues" evidence="1">
    <location>
        <begin position="33"/>
        <end position="53"/>
    </location>
</feature>
<dbReference type="Gramene" id="PNT77539">
    <property type="protein sequence ID" value="PNT77539"/>
    <property type="gene ID" value="BRADI_1g64546v3"/>
</dbReference>
<proteinExistence type="predicted"/>
<name>A0A2K2DTD5_BRADI</name>
<evidence type="ECO:0000256" key="1">
    <source>
        <dbReference type="SAM" id="MobiDB-lite"/>
    </source>
</evidence>
<dbReference type="Proteomes" id="UP000008810">
    <property type="component" value="Chromosome 1"/>
</dbReference>
<gene>
    <name evidence="2" type="ORF">BRADI_1g64546v3</name>
</gene>
<dbReference type="EnsemblPlants" id="PNT77539">
    <property type="protein sequence ID" value="PNT77539"/>
    <property type="gene ID" value="BRADI_1g64546v3"/>
</dbReference>
<evidence type="ECO:0000313" key="4">
    <source>
        <dbReference type="Proteomes" id="UP000008810"/>
    </source>
</evidence>
<feature type="region of interest" description="Disordered" evidence="1">
    <location>
        <begin position="33"/>
        <end position="83"/>
    </location>
</feature>
<reference evidence="2 3" key="1">
    <citation type="journal article" date="2010" name="Nature">
        <title>Genome sequencing and analysis of the model grass Brachypodium distachyon.</title>
        <authorList>
            <consortium name="International Brachypodium Initiative"/>
        </authorList>
    </citation>
    <scope>NUCLEOTIDE SEQUENCE [LARGE SCALE GENOMIC DNA]</scope>
    <source>
        <strain evidence="2 3">Bd21</strain>
    </source>
</reference>
<dbReference type="EMBL" id="CM000880">
    <property type="protein sequence ID" value="PNT77539.1"/>
    <property type="molecule type" value="Genomic_DNA"/>
</dbReference>
<protein>
    <submittedName>
        <fullName evidence="2 3">Uncharacterized protein</fullName>
    </submittedName>
</protein>
<keyword evidence="4" id="KW-1185">Reference proteome</keyword>
<dbReference type="InParanoid" id="A0A2K2DTD5"/>
<reference evidence="3" key="3">
    <citation type="submission" date="2018-08" db="UniProtKB">
        <authorList>
            <consortium name="EnsemblPlants"/>
        </authorList>
    </citation>
    <scope>IDENTIFICATION</scope>
    <source>
        <strain evidence="3">cv. Bd21</strain>
    </source>
</reference>
<reference evidence="2" key="2">
    <citation type="submission" date="2017-06" db="EMBL/GenBank/DDBJ databases">
        <title>WGS assembly of Brachypodium distachyon.</title>
        <authorList>
            <consortium name="The International Brachypodium Initiative"/>
            <person name="Lucas S."/>
            <person name="Harmon-Smith M."/>
            <person name="Lail K."/>
            <person name="Tice H."/>
            <person name="Grimwood J."/>
            <person name="Bruce D."/>
            <person name="Barry K."/>
            <person name="Shu S."/>
            <person name="Lindquist E."/>
            <person name="Wang M."/>
            <person name="Pitluck S."/>
            <person name="Vogel J.P."/>
            <person name="Garvin D.F."/>
            <person name="Mockler T.C."/>
            <person name="Schmutz J."/>
            <person name="Rokhsar D."/>
            <person name="Bevan M.W."/>
        </authorList>
    </citation>
    <scope>NUCLEOTIDE SEQUENCE</scope>
    <source>
        <strain evidence="2">Bd21</strain>
    </source>
</reference>
<accession>A0A2K2DTD5</accession>
<organism evidence="2">
    <name type="scientific">Brachypodium distachyon</name>
    <name type="common">Purple false brome</name>
    <name type="synonym">Trachynia distachya</name>
    <dbReference type="NCBI Taxonomy" id="15368"/>
    <lineage>
        <taxon>Eukaryota</taxon>
        <taxon>Viridiplantae</taxon>
        <taxon>Streptophyta</taxon>
        <taxon>Embryophyta</taxon>
        <taxon>Tracheophyta</taxon>
        <taxon>Spermatophyta</taxon>
        <taxon>Magnoliopsida</taxon>
        <taxon>Liliopsida</taxon>
        <taxon>Poales</taxon>
        <taxon>Poaceae</taxon>
        <taxon>BOP clade</taxon>
        <taxon>Pooideae</taxon>
        <taxon>Stipodae</taxon>
        <taxon>Brachypodieae</taxon>
        <taxon>Brachypodium</taxon>
    </lineage>
</organism>
<evidence type="ECO:0000313" key="3">
    <source>
        <dbReference type="EnsemblPlants" id="PNT77539"/>
    </source>
</evidence>